<protein>
    <submittedName>
        <fullName evidence="1">Phage tail protein</fullName>
    </submittedName>
</protein>
<evidence type="ECO:0000313" key="1">
    <source>
        <dbReference type="EMBL" id="MBC8592444.1"/>
    </source>
</evidence>
<organism evidence="1 2">
    <name type="scientific">Jilunia laotingensis</name>
    <dbReference type="NCBI Taxonomy" id="2763675"/>
    <lineage>
        <taxon>Bacteria</taxon>
        <taxon>Pseudomonadati</taxon>
        <taxon>Bacteroidota</taxon>
        <taxon>Bacteroidia</taxon>
        <taxon>Bacteroidales</taxon>
        <taxon>Bacteroidaceae</taxon>
        <taxon>Jilunia</taxon>
    </lineage>
</organism>
<dbReference type="AlphaFoldDB" id="A0A926F5U0"/>
<reference evidence="1" key="1">
    <citation type="submission" date="2020-08" db="EMBL/GenBank/DDBJ databases">
        <title>Genome public.</title>
        <authorList>
            <person name="Liu C."/>
            <person name="Sun Q."/>
        </authorList>
    </citation>
    <scope>NUCLEOTIDE SEQUENCE</scope>
    <source>
        <strain evidence="1">N12</strain>
    </source>
</reference>
<gene>
    <name evidence="1" type="ORF">H8744_04130</name>
</gene>
<dbReference type="InterPro" id="IPR010667">
    <property type="entry name" value="Phage_T4_Gp19"/>
</dbReference>
<sequence>MAEEKQHNICQPTAFYFNLQTVGSSTRRDIDFLEVFGFSAEMESQEIDGHQRYVPGSMRHGNIICKRPIRPLRKSELSLWTSQMMPEGANKDLTTCDLLITLLSPTGTREAAWLITKVYLVKWDVAGFDLENNDVALETIEFAYDTIQRIQ</sequence>
<dbReference type="RefSeq" id="WP_262433641.1">
    <property type="nucleotide sequence ID" value="NZ_JACRTF010000001.1"/>
</dbReference>
<accession>A0A926F5U0</accession>
<dbReference type="GO" id="GO:0005198">
    <property type="term" value="F:structural molecule activity"/>
    <property type="evidence" value="ECO:0007669"/>
    <property type="project" value="InterPro"/>
</dbReference>
<evidence type="ECO:0000313" key="2">
    <source>
        <dbReference type="Proteomes" id="UP000651085"/>
    </source>
</evidence>
<comment type="caution">
    <text evidence="1">The sequence shown here is derived from an EMBL/GenBank/DDBJ whole genome shotgun (WGS) entry which is preliminary data.</text>
</comment>
<keyword evidence="2" id="KW-1185">Reference proteome</keyword>
<dbReference type="EMBL" id="JACRTF010000001">
    <property type="protein sequence ID" value="MBC8592444.1"/>
    <property type="molecule type" value="Genomic_DNA"/>
</dbReference>
<proteinExistence type="predicted"/>
<dbReference type="Proteomes" id="UP000651085">
    <property type="component" value="Unassembled WGS sequence"/>
</dbReference>
<name>A0A926F5U0_9BACT</name>
<dbReference type="Pfam" id="PF06841">
    <property type="entry name" value="Phage_T4_gp19"/>
    <property type="match status" value="1"/>
</dbReference>